<evidence type="ECO:0000256" key="1">
    <source>
        <dbReference type="SAM" id="MobiDB-lite"/>
    </source>
</evidence>
<reference evidence="2" key="1">
    <citation type="submission" date="2023-07" db="EMBL/GenBank/DDBJ databases">
        <authorList>
            <consortium name="CYATHOMIX"/>
        </authorList>
    </citation>
    <scope>NUCLEOTIDE SEQUENCE</scope>
    <source>
        <strain evidence="2">N/A</strain>
    </source>
</reference>
<feature type="compositionally biased region" description="Polar residues" evidence="1">
    <location>
        <begin position="74"/>
        <end position="107"/>
    </location>
</feature>
<feature type="region of interest" description="Disordered" evidence="1">
    <location>
        <begin position="73"/>
        <end position="107"/>
    </location>
</feature>
<gene>
    <name evidence="2" type="ORF">CYNAS_LOCUS3842</name>
</gene>
<dbReference type="EMBL" id="CATQJL010000001">
    <property type="protein sequence ID" value="CAJ0591859.1"/>
    <property type="molecule type" value="Genomic_DNA"/>
</dbReference>
<protein>
    <submittedName>
        <fullName evidence="2">Uncharacterized protein</fullName>
    </submittedName>
</protein>
<dbReference type="AlphaFoldDB" id="A0AA36DSF6"/>
<evidence type="ECO:0000313" key="2">
    <source>
        <dbReference type="EMBL" id="CAJ0591859.1"/>
    </source>
</evidence>
<dbReference type="Proteomes" id="UP001176961">
    <property type="component" value="Unassembled WGS sequence"/>
</dbReference>
<evidence type="ECO:0000313" key="3">
    <source>
        <dbReference type="Proteomes" id="UP001176961"/>
    </source>
</evidence>
<sequence length="128" mass="14414">MLFEVPVDHFPVQCVAATERPHRPILHLRIPQLSLIQRQEVSAAVAPSPSVLRSQFNFCPTFPTLSRTAVVEQATEQPKSSYSTVRPQSRRQPVVHSSSSSRRTFQTPSTLLQLPMRLLSRTMPLQLA</sequence>
<name>A0AA36DSF6_CYLNA</name>
<accession>A0AA36DSF6</accession>
<keyword evidence="3" id="KW-1185">Reference proteome</keyword>
<comment type="caution">
    <text evidence="2">The sequence shown here is derived from an EMBL/GenBank/DDBJ whole genome shotgun (WGS) entry which is preliminary data.</text>
</comment>
<proteinExistence type="predicted"/>
<organism evidence="2 3">
    <name type="scientific">Cylicocyclus nassatus</name>
    <name type="common">Nematode worm</name>
    <dbReference type="NCBI Taxonomy" id="53992"/>
    <lineage>
        <taxon>Eukaryota</taxon>
        <taxon>Metazoa</taxon>
        <taxon>Ecdysozoa</taxon>
        <taxon>Nematoda</taxon>
        <taxon>Chromadorea</taxon>
        <taxon>Rhabditida</taxon>
        <taxon>Rhabditina</taxon>
        <taxon>Rhabditomorpha</taxon>
        <taxon>Strongyloidea</taxon>
        <taxon>Strongylidae</taxon>
        <taxon>Cylicocyclus</taxon>
    </lineage>
</organism>